<name>A0A0L8HAZ2_OCTBM</name>
<dbReference type="EMBL" id="KQ418681">
    <property type="protein sequence ID" value="KOF86347.1"/>
    <property type="molecule type" value="Genomic_DNA"/>
</dbReference>
<gene>
    <name evidence="1" type="ORF">OCBIM_22018795mg</name>
</gene>
<proteinExistence type="predicted"/>
<dbReference type="AlphaFoldDB" id="A0A0L8HAZ2"/>
<sequence length="55" mass="5917">MFGGNFDIYFSPCLPNMGGGGTAVLFRKSLNLKVRPIFLDPEGRLVVLDVDGTNG</sequence>
<protein>
    <submittedName>
        <fullName evidence="1">Uncharacterized protein</fullName>
    </submittedName>
</protein>
<organism evidence="1">
    <name type="scientific">Octopus bimaculoides</name>
    <name type="common">California two-spotted octopus</name>
    <dbReference type="NCBI Taxonomy" id="37653"/>
    <lineage>
        <taxon>Eukaryota</taxon>
        <taxon>Metazoa</taxon>
        <taxon>Spiralia</taxon>
        <taxon>Lophotrochozoa</taxon>
        <taxon>Mollusca</taxon>
        <taxon>Cephalopoda</taxon>
        <taxon>Coleoidea</taxon>
        <taxon>Octopodiformes</taxon>
        <taxon>Octopoda</taxon>
        <taxon>Incirrata</taxon>
        <taxon>Octopodidae</taxon>
        <taxon>Octopus</taxon>
    </lineage>
</organism>
<evidence type="ECO:0000313" key="1">
    <source>
        <dbReference type="EMBL" id="KOF86347.1"/>
    </source>
</evidence>
<accession>A0A0L8HAZ2</accession>
<reference evidence="1" key="1">
    <citation type="submission" date="2015-07" db="EMBL/GenBank/DDBJ databases">
        <title>MeaNS - Measles Nucleotide Surveillance Program.</title>
        <authorList>
            <person name="Tran T."/>
            <person name="Druce J."/>
        </authorList>
    </citation>
    <scope>NUCLEOTIDE SEQUENCE</scope>
    <source>
        <strain evidence="1">UCB-OBI-ISO-001</strain>
        <tissue evidence="1">Gonad</tissue>
    </source>
</reference>